<keyword evidence="4" id="KW-0804">Transcription</keyword>
<organism evidence="6 7">
    <name type="scientific">Streptomyces lutosisoli</name>
    <dbReference type="NCBI Taxonomy" id="2665721"/>
    <lineage>
        <taxon>Bacteria</taxon>
        <taxon>Bacillati</taxon>
        <taxon>Actinomycetota</taxon>
        <taxon>Actinomycetes</taxon>
        <taxon>Kitasatosporales</taxon>
        <taxon>Streptomycetaceae</taxon>
        <taxon>Streptomyces</taxon>
    </lineage>
</organism>
<dbReference type="Pfam" id="PF13377">
    <property type="entry name" value="Peripla_BP_3"/>
    <property type="match status" value="1"/>
</dbReference>
<keyword evidence="2" id="KW-0805">Transcription regulation</keyword>
<reference evidence="7" key="1">
    <citation type="journal article" date="2019" name="Int. J. Syst. Evol. Microbiol.">
        <title>The Global Catalogue of Microorganisms (GCM) 10K type strain sequencing project: providing services to taxonomists for standard genome sequencing and annotation.</title>
        <authorList>
            <consortium name="The Broad Institute Genomics Platform"/>
            <consortium name="The Broad Institute Genome Sequencing Center for Infectious Disease"/>
            <person name="Wu L."/>
            <person name="Ma J."/>
        </authorList>
    </citation>
    <scope>NUCLEOTIDE SEQUENCE [LARGE SCALE GENOMIC DNA]</scope>
    <source>
        <strain evidence="7">CGMCC 4.7198</strain>
    </source>
</reference>
<keyword evidence="1" id="KW-0678">Repressor</keyword>
<name>A0ABW2W1E0_9ACTN</name>
<keyword evidence="3" id="KW-0238">DNA-binding</keyword>
<keyword evidence="7" id="KW-1185">Reference proteome</keyword>
<evidence type="ECO:0000259" key="5">
    <source>
        <dbReference type="Pfam" id="PF13377"/>
    </source>
</evidence>
<dbReference type="PANTHER" id="PTHR30146:SF148">
    <property type="entry name" value="HTH-TYPE TRANSCRIPTIONAL REPRESSOR PURR-RELATED"/>
    <property type="match status" value="1"/>
</dbReference>
<dbReference type="RefSeq" id="WP_381253485.1">
    <property type="nucleotide sequence ID" value="NZ_JBHTBI010000009.1"/>
</dbReference>
<dbReference type="Proteomes" id="UP001596957">
    <property type="component" value="Unassembled WGS sequence"/>
</dbReference>
<evidence type="ECO:0000256" key="2">
    <source>
        <dbReference type="ARBA" id="ARBA00023015"/>
    </source>
</evidence>
<feature type="domain" description="Transcriptional regulator LacI/GalR-like sensor" evidence="5">
    <location>
        <begin position="3"/>
        <end position="45"/>
    </location>
</feature>
<protein>
    <submittedName>
        <fullName evidence="6">Substrate-binding domain-containing protein</fullName>
    </submittedName>
</protein>
<evidence type="ECO:0000256" key="3">
    <source>
        <dbReference type="ARBA" id="ARBA00023125"/>
    </source>
</evidence>
<dbReference type="PANTHER" id="PTHR30146">
    <property type="entry name" value="LACI-RELATED TRANSCRIPTIONAL REPRESSOR"/>
    <property type="match status" value="1"/>
</dbReference>
<accession>A0ABW2W1E0</accession>
<dbReference type="Gene3D" id="3.40.50.2300">
    <property type="match status" value="1"/>
</dbReference>
<evidence type="ECO:0000313" key="7">
    <source>
        <dbReference type="Proteomes" id="UP001596957"/>
    </source>
</evidence>
<evidence type="ECO:0000313" key="6">
    <source>
        <dbReference type="EMBL" id="MFD0288592.1"/>
    </source>
</evidence>
<dbReference type="EMBL" id="JBHTEC010000008">
    <property type="protein sequence ID" value="MFD0288592.1"/>
    <property type="molecule type" value="Genomic_DNA"/>
</dbReference>
<comment type="caution">
    <text evidence="6">The sequence shown here is derived from an EMBL/GenBank/DDBJ whole genome shotgun (WGS) entry which is preliminary data.</text>
</comment>
<evidence type="ECO:0000256" key="4">
    <source>
        <dbReference type="ARBA" id="ARBA00023163"/>
    </source>
</evidence>
<dbReference type="InterPro" id="IPR028082">
    <property type="entry name" value="Peripla_BP_I"/>
</dbReference>
<proteinExistence type="predicted"/>
<evidence type="ECO:0000256" key="1">
    <source>
        <dbReference type="ARBA" id="ARBA00022491"/>
    </source>
</evidence>
<sequence length="46" mass="4981">MAAERPTALFCFADRMARGVYHAAAELGLPIPADLSVIGFDNQELM</sequence>
<dbReference type="SUPFAM" id="SSF53822">
    <property type="entry name" value="Periplasmic binding protein-like I"/>
    <property type="match status" value="1"/>
</dbReference>
<gene>
    <name evidence="6" type="ORF">ACFQZP_44745</name>
</gene>
<dbReference type="InterPro" id="IPR046335">
    <property type="entry name" value="LacI/GalR-like_sensor"/>
</dbReference>